<organism evidence="1 2">
    <name type="scientific">Macleaya cordata</name>
    <name type="common">Five-seeded plume-poppy</name>
    <name type="synonym">Bocconia cordata</name>
    <dbReference type="NCBI Taxonomy" id="56857"/>
    <lineage>
        <taxon>Eukaryota</taxon>
        <taxon>Viridiplantae</taxon>
        <taxon>Streptophyta</taxon>
        <taxon>Embryophyta</taxon>
        <taxon>Tracheophyta</taxon>
        <taxon>Spermatophyta</taxon>
        <taxon>Magnoliopsida</taxon>
        <taxon>Ranunculales</taxon>
        <taxon>Papaveraceae</taxon>
        <taxon>Papaveroideae</taxon>
        <taxon>Macleaya</taxon>
    </lineage>
</organism>
<evidence type="ECO:0000313" key="1">
    <source>
        <dbReference type="EMBL" id="OVA18176.1"/>
    </source>
</evidence>
<proteinExistence type="predicted"/>
<evidence type="ECO:0000313" key="2">
    <source>
        <dbReference type="Proteomes" id="UP000195402"/>
    </source>
</evidence>
<name>A0A200R667_MACCD</name>
<dbReference type="PANTHER" id="PTHR33527">
    <property type="entry name" value="OS07G0274300 PROTEIN"/>
    <property type="match status" value="1"/>
</dbReference>
<gene>
    <name evidence="1" type="ORF">BVC80_1835g596</name>
</gene>
<dbReference type="AlphaFoldDB" id="A0A200R667"/>
<dbReference type="EMBL" id="MVGT01000437">
    <property type="protein sequence ID" value="OVA18176.1"/>
    <property type="molecule type" value="Genomic_DNA"/>
</dbReference>
<comment type="caution">
    <text evidence="1">The sequence shown here is derived from an EMBL/GenBank/DDBJ whole genome shotgun (WGS) entry which is preliminary data.</text>
</comment>
<protein>
    <submittedName>
        <fullName evidence="1">Uncharacterized protein</fullName>
    </submittedName>
</protein>
<dbReference type="Proteomes" id="UP000195402">
    <property type="component" value="Unassembled WGS sequence"/>
</dbReference>
<dbReference type="PANTHER" id="PTHR33527:SF14">
    <property type="entry name" value="OS07G0274300 PROTEIN"/>
    <property type="match status" value="1"/>
</dbReference>
<keyword evidence="2" id="KW-1185">Reference proteome</keyword>
<dbReference type="InParanoid" id="A0A200R667"/>
<accession>A0A200R667</accession>
<sequence length="79" mass="8594">MSRTYGPDSIEAVYMDEVAPNFRPVFARVVLRSESTITSILNEEEKVTLVIDGGNVSARRYVARRPPPPQPPAAPAAAP</sequence>
<reference evidence="1 2" key="1">
    <citation type="journal article" date="2017" name="Mol. Plant">
        <title>The Genome of Medicinal Plant Macleaya cordata Provides New Insights into Benzylisoquinoline Alkaloids Metabolism.</title>
        <authorList>
            <person name="Liu X."/>
            <person name="Liu Y."/>
            <person name="Huang P."/>
            <person name="Ma Y."/>
            <person name="Qing Z."/>
            <person name="Tang Q."/>
            <person name="Cao H."/>
            <person name="Cheng P."/>
            <person name="Zheng Y."/>
            <person name="Yuan Z."/>
            <person name="Zhou Y."/>
            <person name="Liu J."/>
            <person name="Tang Z."/>
            <person name="Zhuo Y."/>
            <person name="Zhang Y."/>
            <person name="Yu L."/>
            <person name="Huang J."/>
            <person name="Yang P."/>
            <person name="Peng Q."/>
            <person name="Zhang J."/>
            <person name="Jiang W."/>
            <person name="Zhang Z."/>
            <person name="Lin K."/>
            <person name="Ro D.K."/>
            <person name="Chen X."/>
            <person name="Xiong X."/>
            <person name="Shang Y."/>
            <person name="Huang S."/>
            <person name="Zeng J."/>
        </authorList>
    </citation>
    <scope>NUCLEOTIDE SEQUENCE [LARGE SCALE GENOMIC DNA]</scope>
    <source>
        <strain evidence="2">cv. BLH2017</strain>
        <tissue evidence="1">Root</tissue>
    </source>
</reference>